<dbReference type="RefSeq" id="XP_047769019.1">
    <property type="nucleotide sequence ID" value="XM_047912528.1"/>
</dbReference>
<feature type="region of interest" description="Disordered" evidence="1">
    <location>
        <begin position="48"/>
        <end position="77"/>
    </location>
</feature>
<reference evidence="2" key="2">
    <citation type="journal article" date="2022" name="Microb. Genom.">
        <title>A chromosome-scale genome assembly of the tomato pathogen Cladosporium fulvum reveals a compartmentalized genome architecture and the presence of a dispensable chromosome.</title>
        <authorList>
            <person name="Zaccaron A.Z."/>
            <person name="Chen L.H."/>
            <person name="Samaras A."/>
            <person name="Stergiopoulos I."/>
        </authorList>
    </citation>
    <scope>NUCLEOTIDE SEQUENCE</scope>
    <source>
        <strain evidence="2">Race5_Kim</strain>
    </source>
</reference>
<reference evidence="2" key="1">
    <citation type="submission" date="2021-12" db="EMBL/GenBank/DDBJ databases">
        <authorList>
            <person name="Zaccaron A."/>
            <person name="Stergiopoulos I."/>
        </authorList>
    </citation>
    <scope>NUCLEOTIDE SEQUENCE</scope>
    <source>
        <strain evidence="2">Race5_Kim</strain>
    </source>
</reference>
<evidence type="ECO:0000256" key="1">
    <source>
        <dbReference type="SAM" id="MobiDB-lite"/>
    </source>
</evidence>
<accession>A0A9Q8UW51</accession>
<gene>
    <name evidence="2" type="ORF">CLAFUR5_13380</name>
</gene>
<proteinExistence type="predicted"/>
<dbReference type="KEGG" id="ffu:CLAFUR5_13380"/>
<dbReference type="Proteomes" id="UP000756132">
    <property type="component" value="Chromosome 12"/>
</dbReference>
<organism evidence="2 3">
    <name type="scientific">Passalora fulva</name>
    <name type="common">Tomato leaf mold</name>
    <name type="synonym">Cladosporium fulvum</name>
    <dbReference type="NCBI Taxonomy" id="5499"/>
    <lineage>
        <taxon>Eukaryota</taxon>
        <taxon>Fungi</taxon>
        <taxon>Dikarya</taxon>
        <taxon>Ascomycota</taxon>
        <taxon>Pezizomycotina</taxon>
        <taxon>Dothideomycetes</taxon>
        <taxon>Dothideomycetidae</taxon>
        <taxon>Mycosphaerellales</taxon>
        <taxon>Mycosphaerellaceae</taxon>
        <taxon>Fulvia</taxon>
    </lineage>
</organism>
<evidence type="ECO:0000313" key="2">
    <source>
        <dbReference type="EMBL" id="UJO24653.1"/>
    </source>
</evidence>
<evidence type="ECO:0000313" key="3">
    <source>
        <dbReference type="Proteomes" id="UP000756132"/>
    </source>
</evidence>
<keyword evidence="3" id="KW-1185">Reference proteome</keyword>
<dbReference type="GeneID" id="71993258"/>
<dbReference type="EMBL" id="CP090174">
    <property type="protein sequence ID" value="UJO24653.1"/>
    <property type="molecule type" value="Genomic_DNA"/>
</dbReference>
<sequence>MYPSKLSYRKDHKPPSLLHCNISRLDKNTLANRQLLQKNVKAPDDVCNISLGDKEHKSEARKRKRSGYECKEEEEKD</sequence>
<name>A0A9Q8UW51_PASFU</name>
<dbReference type="AlphaFoldDB" id="A0A9Q8UW51"/>
<protein>
    <submittedName>
        <fullName evidence="2">Uncharacterized protein</fullName>
    </submittedName>
</protein>